<feature type="repeat" description="ANK" evidence="3">
    <location>
        <begin position="668"/>
        <end position="694"/>
    </location>
</feature>
<dbReference type="InterPro" id="IPR050663">
    <property type="entry name" value="Ankyrin-SOCS_Box"/>
</dbReference>
<dbReference type="GO" id="GO:0045944">
    <property type="term" value="P:positive regulation of transcription by RNA polymerase II"/>
    <property type="evidence" value="ECO:0007669"/>
    <property type="project" value="TreeGrafter"/>
</dbReference>
<dbReference type="InterPro" id="IPR036770">
    <property type="entry name" value="Ankyrin_rpt-contain_sf"/>
</dbReference>
<sequence length="726" mass="82986">MKNTYPNFVEIIKFTALTFDLQPKCMKELDDLEGNVVVDPHKVNYLFDTGIKGRFEHLVGKDIGGLLSNKFRLILDDYISLVSKVDVSGLRREQVISPLVECFLISHILSIFDLPFMSQLKATPSFILTCERSAVVEILEWLSKTNPQSIKAMTKEDRDLVLAWRKGQYIPSSSSLSRLIDNDLHRTYILIACSLERLKKFEYGKALVVSTRSRLLGLKPKAISFVTAASNLQSHLKPRLDKFGRDICIVQDKLRRTKAKSPEDKIATDFSLKHLEKGYSCDELPNSSYFVHHHRARWHVYCGNLDQANVEYEKTINLAALMAGEEQRGILKEAKAVAACLNSPDKVFLKKIRWIEQIFRYDIESVERAEPSNKFTDTIEDWELDLWKQSFYGLFPKDGFFPGCDYPEITLRTGFISMTDEDSRITIDLKNPNKKVWLGLNKQKKTHQLIWFSEKGDVDSVKALLDAGASVDVKSDVDETPLIFALQAMNLSEKFGPIDASLFKLISNHPHKAESINSRTQKKRMTALSLAVRTGKLWVVQKVLSMGADVHQLSGSDRQTALNLAMKSIALLKDIEKVIKVQREPDDSDIAVDSFRRETSGLFGADLENNRKVRNAFLNEFNLYGDDHMLQWHENLKKHSSVRELIDIARELIFAGSDPNAEHETPLKGYTPLMLAAENDEKELFEMMIQYGGDPFKSFFQPLMRRNLDSYEIMSLWRQKRAWDAA</sequence>
<dbReference type="PANTHER" id="PTHR24193">
    <property type="entry name" value="ANKYRIN REPEAT PROTEIN"/>
    <property type="match status" value="1"/>
</dbReference>
<dbReference type="KEGG" id="mard:IBG28_10155"/>
<gene>
    <name evidence="4" type="ORF">IBG28_10155</name>
</gene>
<name>A0A7H1JBQ0_9GAMM</name>
<dbReference type="SMART" id="SM00248">
    <property type="entry name" value="ANK"/>
    <property type="match status" value="3"/>
</dbReference>
<reference evidence="4 5" key="1">
    <citation type="submission" date="2020-09" db="EMBL/GenBank/DDBJ databases">
        <title>Complete genome sequence of an Arctic sea ice bacterium Marinomonas arctica BSI20414.</title>
        <authorList>
            <person name="Liao L."/>
            <person name="Chen B."/>
        </authorList>
    </citation>
    <scope>NUCLEOTIDE SEQUENCE [LARGE SCALE GENOMIC DNA]</scope>
    <source>
        <strain evidence="4 5">BSI20414</strain>
    </source>
</reference>
<proteinExistence type="predicted"/>
<dbReference type="OrthoDB" id="8912608at2"/>
<dbReference type="Pfam" id="PF00023">
    <property type="entry name" value="Ank"/>
    <property type="match status" value="1"/>
</dbReference>
<evidence type="ECO:0000256" key="1">
    <source>
        <dbReference type="ARBA" id="ARBA00022737"/>
    </source>
</evidence>
<dbReference type="RefSeq" id="WP_111608246.1">
    <property type="nucleotide sequence ID" value="NZ_BMLJ01000006.1"/>
</dbReference>
<evidence type="ECO:0000256" key="3">
    <source>
        <dbReference type="PROSITE-ProRule" id="PRU00023"/>
    </source>
</evidence>
<evidence type="ECO:0000313" key="5">
    <source>
        <dbReference type="Proteomes" id="UP000516370"/>
    </source>
</evidence>
<keyword evidence="2 3" id="KW-0040">ANK repeat</keyword>
<dbReference type="PROSITE" id="PS50088">
    <property type="entry name" value="ANK_REPEAT"/>
    <property type="match status" value="2"/>
</dbReference>
<dbReference type="PROSITE" id="PS50297">
    <property type="entry name" value="ANK_REP_REGION"/>
    <property type="match status" value="1"/>
</dbReference>
<keyword evidence="1" id="KW-0677">Repeat</keyword>
<evidence type="ECO:0000256" key="2">
    <source>
        <dbReference type="ARBA" id="ARBA00023043"/>
    </source>
</evidence>
<protein>
    <submittedName>
        <fullName evidence="4">Uncharacterized protein</fullName>
    </submittedName>
</protein>
<feature type="repeat" description="ANK" evidence="3">
    <location>
        <begin position="523"/>
        <end position="555"/>
    </location>
</feature>
<dbReference type="InterPro" id="IPR002110">
    <property type="entry name" value="Ankyrin_rpt"/>
</dbReference>
<accession>A0A7H1JBQ0</accession>
<dbReference type="GO" id="GO:0000976">
    <property type="term" value="F:transcription cis-regulatory region binding"/>
    <property type="evidence" value="ECO:0007669"/>
    <property type="project" value="TreeGrafter"/>
</dbReference>
<dbReference type="AlphaFoldDB" id="A0A7H1JBQ0"/>
<organism evidence="4 5">
    <name type="scientific">Marinomonas arctica</name>
    <dbReference type="NCBI Taxonomy" id="383750"/>
    <lineage>
        <taxon>Bacteria</taxon>
        <taxon>Pseudomonadati</taxon>
        <taxon>Pseudomonadota</taxon>
        <taxon>Gammaproteobacteria</taxon>
        <taxon>Oceanospirillales</taxon>
        <taxon>Oceanospirillaceae</taxon>
        <taxon>Marinomonas</taxon>
    </lineage>
</organism>
<evidence type="ECO:0000313" key="4">
    <source>
        <dbReference type="EMBL" id="QNT07916.1"/>
    </source>
</evidence>
<dbReference type="PANTHER" id="PTHR24193:SF121">
    <property type="entry name" value="ADA2A-CONTAINING COMPLEX COMPONENT 3, ISOFORM D"/>
    <property type="match status" value="1"/>
</dbReference>
<dbReference type="Gene3D" id="1.25.40.20">
    <property type="entry name" value="Ankyrin repeat-containing domain"/>
    <property type="match status" value="2"/>
</dbReference>
<keyword evidence="5" id="KW-1185">Reference proteome</keyword>
<dbReference type="EMBL" id="CP061081">
    <property type="protein sequence ID" value="QNT07916.1"/>
    <property type="molecule type" value="Genomic_DNA"/>
</dbReference>
<dbReference type="SUPFAM" id="SSF48403">
    <property type="entry name" value="Ankyrin repeat"/>
    <property type="match status" value="1"/>
</dbReference>
<dbReference type="Proteomes" id="UP000516370">
    <property type="component" value="Chromosome"/>
</dbReference>